<dbReference type="AlphaFoldDB" id="A0A1R3R9Y0"/>
<dbReference type="EMBL" id="KV907511">
    <property type="protein sequence ID" value="OOF91288.1"/>
    <property type="molecule type" value="Genomic_DNA"/>
</dbReference>
<protein>
    <submittedName>
        <fullName evidence="2">Uncharacterized protein</fullName>
    </submittedName>
</protein>
<dbReference type="OrthoDB" id="3557758at2759"/>
<dbReference type="VEuPathDB" id="FungiDB:ASPCADRAFT_510137"/>
<feature type="compositionally biased region" description="Basic and acidic residues" evidence="1">
    <location>
        <begin position="110"/>
        <end position="130"/>
    </location>
</feature>
<name>A0A1R3R9Y0_ASPC5</name>
<sequence length="546" mass="61167">MPDRPSRRTLLGSPLQVLKSAFGGRHSRSSGKPDPQHRRRSHSSRNHDVPGTHLSPSHTSRPTVTESSSSSPPARTLRPVRGERVLRATMSPSPSPPQPDMEESFIQADEGSHDNEDWISVPHEEEKPTQREFLPPVKSTSGKVPSALYSRLPTPVNPPTSDLYSHEIYQQKGRRSVRISIGKRYTGIRYQGEREGCLEGSHTISSQQHQRDGICDDSRPSEQTTTGLRAPLRTDKSRGSERVPLRRTNVLPTISNTSISRIHDSGNPRKSLPVMVAGRPSAQIYSRKEVTQDGTLKQASRIPSPSPSPISVIAADGHSSRSEEEGKAGEDWKPHARNSPQMRCEKGPPRRIRWTSKSEDLRAQDSDKEEKEVGRAATTQFRDDERERLTPRPQPNADAEPAPETRLRHRERTDRMVSSPRGQPSSSSSRIPAAVCRKKPILTVHTTGLSQVLEAQPREYWLGRFMTLTNAFHYEDSFQGPDVATGFGMLSSYSRPLGGSDGDLENYRIKRAFMVLENVCVTDEASASLRQFREEYVRLYGDQWMD</sequence>
<accession>A0A1R3R9Y0</accession>
<dbReference type="Proteomes" id="UP000188318">
    <property type="component" value="Unassembled WGS sequence"/>
</dbReference>
<feature type="compositionally biased region" description="Basic and acidic residues" evidence="1">
    <location>
        <begin position="318"/>
        <end position="334"/>
    </location>
</feature>
<keyword evidence="3" id="KW-1185">Reference proteome</keyword>
<feature type="compositionally biased region" description="Polar residues" evidence="1">
    <location>
        <begin position="250"/>
        <end position="260"/>
    </location>
</feature>
<feature type="region of interest" description="Disordered" evidence="1">
    <location>
        <begin position="200"/>
        <end position="433"/>
    </location>
</feature>
<feature type="region of interest" description="Disordered" evidence="1">
    <location>
        <begin position="1"/>
        <end position="158"/>
    </location>
</feature>
<feature type="compositionally biased region" description="Low complexity" evidence="1">
    <location>
        <begin position="59"/>
        <end position="79"/>
    </location>
</feature>
<feature type="compositionally biased region" description="Basic and acidic residues" evidence="1">
    <location>
        <begin position="209"/>
        <end position="220"/>
    </location>
</feature>
<feature type="compositionally biased region" description="Basic and acidic residues" evidence="1">
    <location>
        <begin position="232"/>
        <end position="244"/>
    </location>
</feature>
<evidence type="ECO:0000256" key="1">
    <source>
        <dbReference type="SAM" id="MobiDB-lite"/>
    </source>
</evidence>
<gene>
    <name evidence="2" type="ORF">ASPCADRAFT_510137</name>
</gene>
<feature type="compositionally biased region" description="Low complexity" evidence="1">
    <location>
        <begin position="418"/>
        <end position="430"/>
    </location>
</feature>
<proteinExistence type="predicted"/>
<feature type="compositionally biased region" description="Basic and acidic residues" evidence="1">
    <location>
        <begin position="403"/>
        <end position="415"/>
    </location>
</feature>
<evidence type="ECO:0000313" key="3">
    <source>
        <dbReference type="Proteomes" id="UP000188318"/>
    </source>
</evidence>
<feature type="compositionally biased region" description="Basic and acidic residues" evidence="1">
    <location>
        <begin position="356"/>
        <end position="374"/>
    </location>
</feature>
<organism evidence="2 3">
    <name type="scientific">Aspergillus carbonarius (strain ITEM 5010)</name>
    <dbReference type="NCBI Taxonomy" id="602072"/>
    <lineage>
        <taxon>Eukaryota</taxon>
        <taxon>Fungi</taxon>
        <taxon>Dikarya</taxon>
        <taxon>Ascomycota</taxon>
        <taxon>Pezizomycotina</taxon>
        <taxon>Eurotiomycetes</taxon>
        <taxon>Eurotiomycetidae</taxon>
        <taxon>Eurotiales</taxon>
        <taxon>Aspergillaceae</taxon>
        <taxon>Aspergillus</taxon>
        <taxon>Aspergillus subgen. Circumdati</taxon>
    </lineage>
</organism>
<feature type="compositionally biased region" description="Basic and acidic residues" evidence="1">
    <location>
        <begin position="381"/>
        <end position="390"/>
    </location>
</feature>
<reference evidence="3" key="1">
    <citation type="journal article" date="2017" name="Genome Biol.">
        <title>Comparative genomics reveals high biological diversity and specific adaptations in the industrially and medically important fungal genus Aspergillus.</title>
        <authorList>
            <person name="de Vries R.P."/>
            <person name="Riley R."/>
            <person name="Wiebenga A."/>
            <person name="Aguilar-Osorio G."/>
            <person name="Amillis S."/>
            <person name="Uchima C.A."/>
            <person name="Anderluh G."/>
            <person name="Asadollahi M."/>
            <person name="Askin M."/>
            <person name="Barry K."/>
            <person name="Battaglia E."/>
            <person name="Bayram O."/>
            <person name="Benocci T."/>
            <person name="Braus-Stromeyer S.A."/>
            <person name="Caldana C."/>
            <person name="Canovas D."/>
            <person name="Cerqueira G.C."/>
            <person name="Chen F."/>
            <person name="Chen W."/>
            <person name="Choi C."/>
            <person name="Clum A."/>
            <person name="Dos Santos R.A."/>
            <person name="Damasio A.R."/>
            <person name="Diallinas G."/>
            <person name="Emri T."/>
            <person name="Fekete E."/>
            <person name="Flipphi M."/>
            <person name="Freyberg S."/>
            <person name="Gallo A."/>
            <person name="Gournas C."/>
            <person name="Habgood R."/>
            <person name="Hainaut M."/>
            <person name="Harispe M.L."/>
            <person name="Henrissat B."/>
            <person name="Hilden K.S."/>
            <person name="Hope R."/>
            <person name="Hossain A."/>
            <person name="Karabika E."/>
            <person name="Karaffa L."/>
            <person name="Karanyi Z."/>
            <person name="Krasevec N."/>
            <person name="Kuo A."/>
            <person name="Kusch H."/>
            <person name="LaButti K."/>
            <person name="Lagendijk E.L."/>
            <person name="Lapidus A."/>
            <person name="Levasseur A."/>
            <person name="Lindquist E."/>
            <person name="Lipzen A."/>
            <person name="Logrieco A.F."/>
            <person name="MacCabe A."/>
            <person name="Maekelae M.R."/>
            <person name="Malavazi I."/>
            <person name="Melin P."/>
            <person name="Meyer V."/>
            <person name="Mielnichuk N."/>
            <person name="Miskei M."/>
            <person name="Molnar A.P."/>
            <person name="Mule G."/>
            <person name="Ngan C.Y."/>
            <person name="Orejas M."/>
            <person name="Orosz E."/>
            <person name="Ouedraogo J.P."/>
            <person name="Overkamp K.M."/>
            <person name="Park H.-S."/>
            <person name="Perrone G."/>
            <person name="Piumi F."/>
            <person name="Punt P.J."/>
            <person name="Ram A.F."/>
            <person name="Ramon A."/>
            <person name="Rauscher S."/>
            <person name="Record E."/>
            <person name="Riano-Pachon D.M."/>
            <person name="Robert V."/>
            <person name="Roehrig J."/>
            <person name="Ruller R."/>
            <person name="Salamov A."/>
            <person name="Salih N.S."/>
            <person name="Samson R.A."/>
            <person name="Sandor E."/>
            <person name="Sanguinetti M."/>
            <person name="Schuetze T."/>
            <person name="Sepcic K."/>
            <person name="Shelest E."/>
            <person name="Sherlock G."/>
            <person name="Sophianopoulou V."/>
            <person name="Squina F.M."/>
            <person name="Sun H."/>
            <person name="Susca A."/>
            <person name="Todd R.B."/>
            <person name="Tsang A."/>
            <person name="Unkles S.E."/>
            <person name="van de Wiele N."/>
            <person name="van Rossen-Uffink D."/>
            <person name="Oliveira J.V."/>
            <person name="Vesth T.C."/>
            <person name="Visser J."/>
            <person name="Yu J.-H."/>
            <person name="Zhou M."/>
            <person name="Andersen M.R."/>
            <person name="Archer D.B."/>
            <person name="Baker S.E."/>
            <person name="Benoit I."/>
            <person name="Brakhage A.A."/>
            <person name="Braus G.H."/>
            <person name="Fischer R."/>
            <person name="Frisvad J.C."/>
            <person name="Goldman G.H."/>
            <person name="Houbraken J."/>
            <person name="Oakley B."/>
            <person name="Pocsi I."/>
            <person name="Scazzocchio C."/>
            <person name="Seiboth B."/>
            <person name="vanKuyk P.A."/>
            <person name="Wortman J."/>
            <person name="Dyer P.S."/>
            <person name="Grigoriev I.V."/>
        </authorList>
    </citation>
    <scope>NUCLEOTIDE SEQUENCE [LARGE SCALE GENOMIC DNA]</scope>
    <source>
        <strain evidence="3">ITEM 5010</strain>
    </source>
</reference>
<evidence type="ECO:0000313" key="2">
    <source>
        <dbReference type="EMBL" id="OOF91288.1"/>
    </source>
</evidence>